<keyword evidence="3" id="KW-1185">Reference proteome</keyword>
<sequence length="133" mass="14349">MDKEDHKTEAALSSGLDDENDDNYESVDLDKDHCYTDEAEEVEGGFEEVDQKLDTDVQGLGKGACSDSDVENSGDAVITGGSADDEEQHGTNHHANISETPEENGETCPQTQVIFVFPSWPVIGLFHSAYAGP</sequence>
<comment type="caution">
    <text evidence="2">The sequence shown here is derived from an EMBL/GenBank/DDBJ whole genome shotgun (WGS) entry which is preliminary data.</text>
</comment>
<accession>A0A9Q0IYH3</accession>
<feature type="region of interest" description="Disordered" evidence="1">
    <location>
        <begin position="1"/>
        <end position="29"/>
    </location>
</feature>
<evidence type="ECO:0000256" key="1">
    <source>
        <dbReference type="SAM" id="MobiDB-lite"/>
    </source>
</evidence>
<gene>
    <name evidence="2" type="ORF">NHX12_018373</name>
</gene>
<dbReference type="AlphaFoldDB" id="A0A9Q0IYH3"/>
<evidence type="ECO:0000313" key="2">
    <source>
        <dbReference type="EMBL" id="KAJ3614803.1"/>
    </source>
</evidence>
<reference evidence="2" key="1">
    <citation type="submission" date="2022-07" db="EMBL/GenBank/DDBJ databases">
        <title>Chromosome-level genome of Muraenolepis orangiensis.</title>
        <authorList>
            <person name="Kim J."/>
        </authorList>
    </citation>
    <scope>NUCLEOTIDE SEQUENCE</scope>
    <source>
        <strain evidence="2">KU_S4_2022</strain>
        <tissue evidence="2">Muscle</tissue>
    </source>
</reference>
<feature type="region of interest" description="Disordered" evidence="1">
    <location>
        <begin position="58"/>
        <end position="110"/>
    </location>
</feature>
<feature type="compositionally biased region" description="Acidic residues" evidence="1">
    <location>
        <begin position="16"/>
        <end position="27"/>
    </location>
</feature>
<proteinExistence type="predicted"/>
<dbReference type="Proteomes" id="UP001148018">
    <property type="component" value="Unassembled WGS sequence"/>
</dbReference>
<dbReference type="EMBL" id="JANIIK010000034">
    <property type="protein sequence ID" value="KAJ3614803.1"/>
    <property type="molecule type" value="Genomic_DNA"/>
</dbReference>
<protein>
    <submittedName>
        <fullName evidence="2">Uncharacterized protein</fullName>
    </submittedName>
</protein>
<organism evidence="2 3">
    <name type="scientific">Muraenolepis orangiensis</name>
    <name type="common">Patagonian moray cod</name>
    <dbReference type="NCBI Taxonomy" id="630683"/>
    <lineage>
        <taxon>Eukaryota</taxon>
        <taxon>Metazoa</taxon>
        <taxon>Chordata</taxon>
        <taxon>Craniata</taxon>
        <taxon>Vertebrata</taxon>
        <taxon>Euteleostomi</taxon>
        <taxon>Actinopterygii</taxon>
        <taxon>Neopterygii</taxon>
        <taxon>Teleostei</taxon>
        <taxon>Neoteleostei</taxon>
        <taxon>Acanthomorphata</taxon>
        <taxon>Zeiogadaria</taxon>
        <taxon>Gadariae</taxon>
        <taxon>Gadiformes</taxon>
        <taxon>Muraenolepidoidei</taxon>
        <taxon>Muraenolepididae</taxon>
        <taxon>Muraenolepis</taxon>
    </lineage>
</organism>
<evidence type="ECO:0000313" key="3">
    <source>
        <dbReference type="Proteomes" id="UP001148018"/>
    </source>
</evidence>
<name>A0A9Q0IYH3_9TELE</name>